<dbReference type="SUPFAM" id="SSF54523">
    <property type="entry name" value="Pili subunits"/>
    <property type="match status" value="1"/>
</dbReference>
<evidence type="ECO:0000313" key="2">
    <source>
        <dbReference type="EMBL" id="OGF81798.1"/>
    </source>
</evidence>
<name>A0A1F5X1L7_9BACT</name>
<keyword evidence="1" id="KW-0472">Membrane</keyword>
<evidence type="ECO:0000313" key="3">
    <source>
        <dbReference type="Proteomes" id="UP000178114"/>
    </source>
</evidence>
<reference evidence="2 3" key="1">
    <citation type="journal article" date="2016" name="Nat. Commun.">
        <title>Thousands of microbial genomes shed light on interconnected biogeochemical processes in an aquifer system.</title>
        <authorList>
            <person name="Anantharaman K."/>
            <person name="Brown C.T."/>
            <person name="Hug L.A."/>
            <person name="Sharon I."/>
            <person name="Castelle C.J."/>
            <person name="Probst A.J."/>
            <person name="Thomas B.C."/>
            <person name="Singh A."/>
            <person name="Wilkins M.J."/>
            <person name="Karaoz U."/>
            <person name="Brodie E.L."/>
            <person name="Williams K.H."/>
            <person name="Hubbard S.S."/>
            <person name="Banfield J.F."/>
        </authorList>
    </citation>
    <scope>NUCLEOTIDE SEQUENCE [LARGE SCALE GENOMIC DNA]</scope>
</reference>
<evidence type="ECO:0000256" key="1">
    <source>
        <dbReference type="SAM" id="Phobius"/>
    </source>
</evidence>
<dbReference type="NCBIfam" id="TIGR02532">
    <property type="entry name" value="IV_pilin_GFxxxE"/>
    <property type="match status" value="1"/>
</dbReference>
<protein>
    <recommendedName>
        <fullName evidence="4">General secretion pathway GspH domain-containing protein</fullName>
    </recommendedName>
</protein>
<keyword evidence="1" id="KW-0812">Transmembrane</keyword>
<keyword evidence="1" id="KW-1133">Transmembrane helix</keyword>
<organism evidence="2 3">
    <name type="scientific">Candidatus Giovannonibacteria bacterium RIFCSPLOWO2_01_FULL_45_34</name>
    <dbReference type="NCBI Taxonomy" id="1798351"/>
    <lineage>
        <taxon>Bacteria</taxon>
        <taxon>Candidatus Giovannoniibacteriota</taxon>
    </lineage>
</organism>
<dbReference type="Proteomes" id="UP000178114">
    <property type="component" value="Unassembled WGS sequence"/>
</dbReference>
<dbReference type="InterPro" id="IPR012902">
    <property type="entry name" value="N_methyl_site"/>
</dbReference>
<accession>A0A1F5X1L7</accession>
<dbReference type="AlphaFoldDB" id="A0A1F5X1L7"/>
<dbReference type="EMBL" id="MFID01000005">
    <property type="protein sequence ID" value="OGF81798.1"/>
    <property type="molecule type" value="Genomic_DNA"/>
</dbReference>
<dbReference type="STRING" id="1798351.A2930_01380"/>
<feature type="transmembrane region" description="Helical" evidence="1">
    <location>
        <begin position="6"/>
        <end position="30"/>
    </location>
</feature>
<dbReference type="InterPro" id="IPR045584">
    <property type="entry name" value="Pilin-like"/>
</dbReference>
<dbReference type="Pfam" id="PF07963">
    <property type="entry name" value="N_methyl"/>
    <property type="match status" value="1"/>
</dbReference>
<evidence type="ECO:0008006" key="4">
    <source>
        <dbReference type="Google" id="ProtNLM"/>
    </source>
</evidence>
<sequence length="207" mass="22389">MGLDRRAGFSLTEILIVVGIIAVMSSLILARIPVLRMQTRVGTTAANIQRVIREAQRRSTSIVEFRAGSGVYPSYGVFFDSANPAQIILYADCVIDDNPDGTVNNNDNFTFNQSSTNCVGTNGLIETVPFEAGLVIRAMRVFTVNPMSGTAQARVTVEYLRPEPSIWISDQNGTVIGIGGVAIDISDTAGTYKKTIVIWITGNIEIL</sequence>
<gene>
    <name evidence="2" type="ORF">A2930_01380</name>
</gene>
<proteinExistence type="predicted"/>
<comment type="caution">
    <text evidence="2">The sequence shown here is derived from an EMBL/GenBank/DDBJ whole genome shotgun (WGS) entry which is preliminary data.</text>
</comment>